<dbReference type="PANTHER" id="PTHR24028">
    <property type="entry name" value="CADHERIN-87A"/>
    <property type="match status" value="1"/>
</dbReference>
<proteinExistence type="predicted"/>
<organism evidence="14 15">
    <name type="scientific">Aleadryas rufinucha</name>
    <name type="common">rufous-naped whistler</name>
    <dbReference type="NCBI Taxonomy" id="461220"/>
    <lineage>
        <taxon>Eukaryota</taxon>
        <taxon>Metazoa</taxon>
        <taxon>Chordata</taxon>
        <taxon>Craniata</taxon>
        <taxon>Vertebrata</taxon>
        <taxon>Euteleostomi</taxon>
        <taxon>Archelosauria</taxon>
        <taxon>Archosauria</taxon>
        <taxon>Dinosauria</taxon>
        <taxon>Saurischia</taxon>
        <taxon>Theropoda</taxon>
        <taxon>Coelurosauria</taxon>
        <taxon>Aves</taxon>
        <taxon>Neognathae</taxon>
        <taxon>Neoaves</taxon>
        <taxon>Telluraves</taxon>
        <taxon>Australaves</taxon>
        <taxon>Passeriformes</taxon>
        <taxon>Corvoidea</taxon>
        <taxon>Pachycephalidae</taxon>
        <taxon>Aleadryas</taxon>
    </lineage>
</organism>
<accession>A0A7K8HLJ4</accession>
<feature type="domain" description="Cadherin" evidence="13">
    <location>
        <begin position="132"/>
        <end position="236"/>
    </location>
</feature>
<dbReference type="Pfam" id="PF00028">
    <property type="entry name" value="Cadherin"/>
    <property type="match status" value="4"/>
</dbReference>
<evidence type="ECO:0000313" key="15">
    <source>
        <dbReference type="Proteomes" id="UP000557196"/>
    </source>
</evidence>
<keyword evidence="2" id="KW-1003">Cell membrane</keyword>
<evidence type="ECO:0000256" key="3">
    <source>
        <dbReference type="ARBA" id="ARBA00022692"/>
    </source>
</evidence>
<evidence type="ECO:0000256" key="7">
    <source>
        <dbReference type="ARBA" id="ARBA00022889"/>
    </source>
</evidence>
<name>A0A7K8HLJ4_9CORV</name>
<dbReference type="PROSITE" id="PS50268">
    <property type="entry name" value="CADHERIN_2"/>
    <property type="match status" value="4"/>
</dbReference>
<gene>
    <name evidence="14" type="primary">Pcdhgb5_0</name>
    <name evidence="14" type="ORF">ALERUF_R00237</name>
</gene>
<feature type="domain" description="Cadherin" evidence="13">
    <location>
        <begin position="23"/>
        <end position="131"/>
    </location>
</feature>
<keyword evidence="8 12" id="KW-1133">Transmembrane helix</keyword>
<dbReference type="SMART" id="SM00112">
    <property type="entry name" value="CA"/>
    <property type="match status" value="4"/>
</dbReference>
<keyword evidence="6 11" id="KW-0106">Calcium</keyword>
<evidence type="ECO:0000256" key="12">
    <source>
        <dbReference type="SAM" id="Phobius"/>
    </source>
</evidence>
<dbReference type="GO" id="GO:0005886">
    <property type="term" value="C:plasma membrane"/>
    <property type="evidence" value="ECO:0007669"/>
    <property type="project" value="UniProtKB-SubCell"/>
</dbReference>
<feature type="transmembrane region" description="Helical" evidence="12">
    <location>
        <begin position="525"/>
        <end position="547"/>
    </location>
</feature>
<evidence type="ECO:0000256" key="2">
    <source>
        <dbReference type="ARBA" id="ARBA00022475"/>
    </source>
</evidence>
<keyword evidence="9 12" id="KW-0472">Membrane</keyword>
<dbReference type="Gene3D" id="2.60.40.60">
    <property type="entry name" value="Cadherins"/>
    <property type="match status" value="5"/>
</dbReference>
<dbReference type="InterPro" id="IPR002126">
    <property type="entry name" value="Cadherin-like_dom"/>
</dbReference>
<feature type="domain" description="Cadherin" evidence="13">
    <location>
        <begin position="413"/>
        <end position="510"/>
    </location>
</feature>
<dbReference type="SUPFAM" id="SSF49313">
    <property type="entry name" value="Cadherin-like"/>
    <property type="match status" value="5"/>
</dbReference>
<dbReference type="InterPro" id="IPR020894">
    <property type="entry name" value="Cadherin_CS"/>
</dbReference>
<evidence type="ECO:0000313" key="14">
    <source>
        <dbReference type="EMBL" id="NXC56643.1"/>
    </source>
</evidence>
<dbReference type="GO" id="GO:0005509">
    <property type="term" value="F:calcium ion binding"/>
    <property type="evidence" value="ECO:0007669"/>
    <property type="project" value="UniProtKB-UniRule"/>
</dbReference>
<dbReference type="AlphaFoldDB" id="A0A7K8HLJ4"/>
<evidence type="ECO:0000256" key="1">
    <source>
        <dbReference type="ARBA" id="ARBA00004251"/>
    </source>
</evidence>
<sequence>NPLNVFRVQVDIQDVNDNAPHFLQENFQLEINELTSPGARFAVGMAEDADVGSNSLKGYELEANRYFAVEVKETQDGSKFAELVLRRALDRESEQSLRLMLTALDGGDPPRSGTAQLWINVTDANDNPPVFAQDRYRVSLREDAPPGSTVLNVSASDADAGTNARITYGFGKMPAKVLQKFLVDAESGRITLQEELDFEDTRGYVLLVEAKDGGGLVAHCKVEVEVLDVNDNAPEITVLSLSSLVPEDAPVGTVVALLNVDDPDSGENGQVSCELSGESPLSIVALSGGSYKVNNAAGALVVRVQARDADAGANGRVSYWLAGGSAGAAGAAALVSVEARSGALYAQRSFDYEQCREFTVEVRAQDGGSPARSSTATVRVFVLDRNDNAPRVLWPAAAPGEAPGAAPAPFEVVPRSAEAGYLVAKVVAVDADAGRNAWLSYELVQASEPALFRVGLHSGEVRTSRGVSERDAAKQRVVAVVKDHGQPALSATATLHVVLAESLQEALPELSDRDAVSELTSDLNLILVVSLSVVSLLFVFTVIFAFFSKWRRSKSPPIFITSDKELYSTLGSKAPYNYCSSTLPLPYSYEVCLASESGQKDFTFLRPGTAA</sequence>
<reference evidence="14 15" key="1">
    <citation type="submission" date="2019-09" db="EMBL/GenBank/DDBJ databases">
        <title>Bird 10,000 Genomes (B10K) Project - Family phase.</title>
        <authorList>
            <person name="Zhang G."/>
        </authorList>
    </citation>
    <scope>NUCLEOTIDE SEQUENCE [LARGE SCALE GENOMIC DNA]</scope>
    <source>
        <strain evidence="14">B10K-DU-029-36</strain>
        <tissue evidence="14">Muscle</tissue>
    </source>
</reference>
<dbReference type="FunFam" id="2.60.40.60:FF:000001">
    <property type="entry name" value="Protocadherin alpha 2"/>
    <property type="match status" value="1"/>
</dbReference>
<feature type="non-terminal residue" evidence="14">
    <location>
        <position position="1"/>
    </location>
</feature>
<dbReference type="PROSITE" id="PS00232">
    <property type="entry name" value="CADHERIN_1"/>
    <property type="match status" value="2"/>
</dbReference>
<evidence type="ECO:0000256" key="11">
    <source>
        <dbReference type="PROSITE-ProRule" id="PRU00043"/>
    </source>
</evidence>
<dbReference type="GO" id="GO:0007156">
    <property type="term" value="P:homophilic cell adhesion via plasma membrane adhesion molecules"/>
    <property type="evidence" value="ECO:0007669"/>
    <property type="project" value="InterPro"/>
</dbReference>
<dbReference type="CDD" id="cd11304">
    <property type="entry name" value="Cadherin_repeat"/>
    <property type="match status" value="4"/>
</dbReference>
<protein>
    <submittedName>
        <fullName evidence="14">PCDGH protein</fullName>
    </submittedName>
</protein>
<evidence type="ECO:0000256" key="8">
    <source>
        <dbReference type="ARBA" id="ARBA00022989"/>
    </source>
</evidence>
<dbReference type="FunFam" id="2.60.40.60:FF:000002">
    <property type="entry name" value="Protocadherin alpha 2"/>
    <property type="match status" value="1"/>
</dbReference>
<keyword evidence="15" id="KW-1185">Reference proteome</keyword>
<dbReference type="PRINTS" id="PR00205">
    <property type="entry name" value="CADHERIN"/>
</dbReference>
<feature type="non-terminal residue" evidence="14">
    <location>
        <position position="611"/>
    </location>
</feature>
<evidence type="ECO:0000256" key="5">
    <source>
        <dbReference type="ARBA" id="ARBA00022737"/>
    </source>
</evidence>
<keyword evidence="4" id="KW-0732">Signal</keyword>
<keyword evidence="7" id="KW-0130">Cell adhesion</keyword>
<feature type="domain" description="Cadherin" evidence="13">
    <location>
        <begin position="294"/>
        <end position="392"/>
    </location>
</feature>
<dbReference type="InterPro" id="IPR032455">
    <property type="entry name" value="Cadherin_C"/>
</dbReference>
<keyword evidence="10" id="KW-0325">Glycoprotein</keyword>
<dbReference type="FunFam" id="2.60.40.60:FF:000018">
    <property type="entry name" value="Protocadherin gamma c3"/>
    <property type="match status" value="1"/>
</dbReference>
<dbReference type="InterPro" id="IPR015919">
    <property type="entry name" value="Cadherin-like_sf"/>
</dbReference>
<dbReference type="PANTHER" id="PTHR24028:SF73">
    <property type="entry name" value="PROTOCADHERIN GAMMA-B3-RELATED"/>
    <property type="match status" value="1"/>
</dbReference>
<comment type="caution">
    <text evidence="14">The sequence shown here is derived from an EMBL/GenBank/DDBJ whole genome shotgun (WGS) entry which is preliminary data.</text>
</comment>
<evidence type="ECO:0000256" key="6">
    <source>
        <dbReference type="ARBA" id="ARBA00022837"/>
    </source>
</evidence>
<comment type="subcellular location">
    <subcellularLocation>
        <location evidence="1">Cell membrane</location>
        <topology evidence="1">Single-pass type I membrane protein</topology>
    </subcellularLocation>
</comment>
<evidence type="ECO:0000256" key="10">
    <source>
        <dbReference type="ARBA" id="ARBA00023180"/>
    </source>
</evidence>
<dbReference type="Pfam" id="PF16492">
    <property type="entry name" value="Cadherin_C_2"/>
    <property type="match status" value="1"/>
</dbReference>
<evidence type="ECO:0000259" key="13">
    <source>
        <dbReference type="PROSITE" id="PS50268"/>
    </source>
</evidence>
<dbReference type="EMBL" id="VZTH01007200">
    <property type="protein sequence ID" value="NXC56643.1"/>
    <property type="molecule type" value="Genomic_DNA"/>
</dbReference>
<dbReference type="FunFam" id="2.60.40.60:FF:000004">
    <property type="entry name" value="Protocadherin 1 gamma 2"/>
    <property type="match status" value="1"/>
</dbReference>
<keyword evidence="3 12" id="KW-0812">Transmembrane</keyword>
<dbReference type="InterPro" id="IPR050174">
    <property type="entry name" value="Protocadherin/Cadherin-CA"/>
</dbReference>
<evidence type="ECO:0000256" key="9">
    <source>
        <dbReference type="ARBA" id="ARBA00023136"/>
    </source>
</evidence>
<dbReference type="Proteomes" id="UP000557196">
    <property type="component" value="Unassembled WGS sequence"/>
</dbReference>
<keyword evidence="5" id="KW-0677">Repeat</keyword>
<evidence type="ECO:0000256" key="4">
    <source>
        <dbReference type="ARBA" id="ARBA00022729"/>
    </source>
</evidence>